<sequence>MTDTVLIDIDPLLLERVRRVATAHGWGQQQALVHLLEHGLFACEAELAARFSDNDAQALQEAIAALEQIQDDPGFSLIGRTSADAPSDAPGEPSPAPQSSGERLPG</sequence>
<feature type="region of interest" description="Disordered" evidence="1">
    <location>
        <begin position="74"/>
        <end position="106"/>
    </location>
</feature>
<name>A0ABN7R608_9GAMM</name>
<dbReference type="RefSeq" id="WP_407074546.1">
    <property type="nucleotide sequence ID" value="NZ_OU015430.1"/>
</dbReference>
<organism evidence="2 3">
    <name type="scientific">Novilysobacter luteus</name>
    <dbReference type="NCBI Taxonomy" id="2822368"/>
    <lineage>
        <taxon>Bacteria</taxon>
        <taxon>Pseudomonadati</taxon>
        <taxon>Pseudomonadota</taxon>
        <taxon>Gammaproteobacteria</taxon>
        <taxon>Lysobacterales</taxon>
        <taxon>Lysobacteraceae</taxon>
        <taxon>Novilysobacter</taxon>
    </lineage>
</organism>
<dbReference type="Proteomes" id="UP000680116">
    <property type="component" value="Chromosome"/>
</dbReference>
<evidence type="ECO:0000313" key="3">
    <source>
        <dbReference type="Proteomes" id="UP000680116"/>
    </source>
</evidence>
<accession>A0ABN7R608</accession>
<dbReference type="EMBL" id="OU015430">
    <property type="protein sequence ID" value="CAG4977706.1"/>
    <property type="molecule type" value="Genomic_DNA"/>
</dbReference>
<evidence type="ECO:0000256" key="1">
    <source>
        <dbReference type="SAM" id="MobiDB-lite"/>
    </source>
</evidence>
<evidence type="ECO:0000313" key="2">
    <source>
        <dbReference type="EMBL" id="CAG4977706.1"/>
    </source>
</evidence>
<gene>
    <name evidence="2" type="ORF">LYB30171_02469</name>
</gene>
<feature type="compositionally biased region" description="Polar residues" evidence="1">
    <location>
        <begin position="97"/>
        <end position="106"/>
    </location>
</feature>
<keyword evidence="3" id="KW-1185">Reference proteome</keyword>
<proteinExistence type="predicted"/>
<protein>
    <submittedName>
        <fullName evidence="2">Uncharacterized protein</fullName>
    </submittedName>
</protein>
<reference evidence="2 3" key="1">
    <citation type="submission" date="2021-04" db="EMBL/GenBank/DDBJ databases">
        <authorList>
            <person name="Rodrigo-Torres L."/>
            <person name="Arahal R. D."/>
            <person name="Lucena T."/>
        </authorList>
    </citation>
    <scope>NUCLEOTIDE SEQUENCE [LARGE SCALE GENOMIC DNA]</scope>
    <source>
        <strain evidence="2 3">CECT 30171</strain>
    </source>
</reference>